<dbReference type="InterPro" id="IPR037049">
    <property type="entry name" value="DUF1214_C_sf"/>
</dbReference>
<dbReference type="SUPFAM" id="SSF160935">
    <property type="entry name" value="VPA0735-like"/>
    <property type="match status" value="1"/>
</dbReference>
<dbReference type="Gene3D" id="2.60.40.1610">
    <property type="entry name" value="Domain of unknown function DUF1254"/>
    <property type="match status" value="1"/>
</dbReference>
<dbReference type="InterPro" id="IPR010621">
    <property type="entry name" value="DUF1214"/>
</dbReference>
<sequence length="492" mass="53818">MTHIKGTNSQFVGAVLVAVLASTSLGIGSARAADLPGYTFEQGYPTAETSARARDDADFQRAVTAYRFWYPTVSVEGIFNGNREAGLKDNEALGAAAAGPRQVGFTLNSDTPYGSATLDVSKEPMVIELPEGAYIGLVNDHNQGWILDMGIPGPDAGKGGKHLIVGPGYTGEIPDGFYVGHSATNKALMAARALPVAGDQKKALEALHAIKIYPLSTAREPKLAKVVDTTEMKMDSTSLRWEDNIQFWQVLSRVIDEEPVVQKFEPMYGLLSALGIEKGKAFKPDERMKAILERAAREGRDQMLVSAFDSNRPDRLAWPDRKWEWAGLVPDSAQFETPAGIDLEARDRWFAQAIVTSPAMFRRSAGAGSLYWLAARDGTGAYLDGGKTYRLSIPQPVPGNLFWSVTVYDAQTRSEVQTDQDKAALRSLFELKDLKGGEPVNLFFGPEKPSGEDGRWIKTVPGRGWFAYIRIYGPQEPAFDGSWKPGDFEEAR</sequence>
<dbReference type="Gene3D" id="1.10.3360.10">
    <property type="entry name" value="VPA0735-like domain"/>
    <property type="match status" value="1"/>
</dbReference>
<evidence type="ECO:0000313" key="5">
    <source>
        <dbReference type="Proteomes" id="UP001375812"/>
    </source>
</evidence>
<accession>A0ABU8PDF0</accession>
<gene>
    <name evidence="4" type="ORF">WH297_10225</name>
</gene>
<evidence type="ECO:0000259" key="3">
    <source>
        <dbReference type="Pfam" id="PF06863"/>
    </source>
</evidence>
<dbReference type="RefSeq" id="WP_105542500.1">
    <property type="nucleotide sequence ID" value="NZ_JBBGZH010000001.1"/>
</dbReference>
<feature type="signal peptide" evidence="1">
    <location>
        <begin position="1"/>
        <end position="32"/>
    </location>
</feature>
<evidence type="ECO:0000313" key="4">
    <source>
        <dbReference type="EMBL" id="MEJ5020116.1"/>
    </source>
</evidence>
<dbReference type="PANTHER" id="PTHR36509:SF3">
    <property type="entry name" value="SIGNAL PEPTIDE PROTEIN"/>
    <property type="match status" value="1"/>
</dbReference>
<dbReference type="Proteomes" id="UP001375812">
    <property type="component" value="Unassembled WGS sequence"/>
</dbReference>
<reference evidence="4 5" key="1">
    <citation type="submission" date="2023-12" db="EMBL/GenBank/DDBJ databases">
        <title>Gut-associated functions are favored during microbiome assembly across C. elegans life.</title>
        <authorList>
            <person name="Zimmermann J."/>
        </authorList>
    </citation>
    <scope>NUCLEOTIDE SEQUENCE [LARGE SCALE GENOMIC DNA]</scope>
    <source>
        <strain evidence="4 5">MYb71</strain>
    </source>
</reference>
<feature type="domain" description="DUF1254" evidence="3">
    <location>
        <begin position="104"/>
        <end position="214"/>
    </location>
</feature>
<dbReference type="PANTHER" id="PTHR36509">
    <property type="entry name" value="BLL3101 PROTEIN"/>
    <property type="match status" value="1"/>
</dbReference>
<keyword evidence="5" id="KW-1185">Reference proteome</keyword>
<keyword evidence="1" id="KW-0732">Signal</keyword>
<dbReference type="InterPro" id="IPR037050">
    <property type="entry name" value="DUF1254_sf"/>
</dbReference>
<protein>
    <submittedName>
        <fullName evidence="4">DUF1254 domain-containing protein</fullName>
    </submittedName>
</protein>
<organism evidence="4 5">
    <name type="scientific">Ochrobactrum vermis</name>
    <dbReference type="NCBI Taxonomy" id="1827297"/>
    <lineage>
        <taxon>Bacteria</taxon>
        <taxon>Pseudomonadati</taxon>
        <taxon>Pseudomonadota</taxon>
        <taxon>Alphaproteobacteria</taxon>
        <taxon>Hyphomicrobiales</taxon>
        <taxon>Brucellaceae</taxon>
        <taxon>Brucella/Ochrobactrum group</taxon>
        <taxon>Ochrobactrum</taxon>
    </lineage>
</organism>
<evidence type="ECO:0000259" key="2">
    <source>
        <dbReference type="Pfam" id="PF06742"/>
    </source>
</evidence>
<dbReference type="Pfam" id="PF06863">
    <property type="entry name" value="DUF1254"/>
    <property type="match status" value="1"/>
</dbReference>
<feature type="chain" id="PRO_5046201619" evidence="1">
    <location>
        <begin position="33"/>
        <end position="492"/>
    </location>
</feature>
<dbReference type="EMBL" id="JBBGZH010000001">
    <property type="protein sequence ID" value="MEJ5020116.1"/>
    <property type="molecule type" value="Genomic_DNA"/>
</dbReference>
<feature type="domain" description="DUF1214" evidence="2">
    <location>
        <begin position="369"/>
        <end position="476"/>
    </location>
</feature>
<proteinExistence type="predicted"/>
<comment type="caution">
    <text evidence="4">The sequence shown here is derived from an EMBL/GenBank/DDBJ whole genome shotgun (WGS) entry which is preliminary data.</text>
</comment>
<evidence type="ECO:0000256" key="1">
    <source>
        <dbReference type="SAM" id="SignalP"/>
    </source>
</evidence>
<dbReference type="Pfam" id="PF06742">
    <property type="entry name" value="DUF1214"/>
    <property type="match status" value="1"/>
</dbReference>
<dbReference type="Gene3D" id="2.60.120.600">
    <property type="entry name" value="Domain of unknown function DUF1214, C-terminal domain"/>
    <property type="match status" value="1"/>
</dbReference>
<dbReference type="InterPro" id="IPR010679">
    <property type="entry name" value="DUF1254"/>
</dbReference>
<name>A0ABU8PDF0_9HYPH</name>